<dbReference type="Pfam" id="PF04255">
    <property type="entry name" value="DUF433"/>
    <property type="match status" value="1"/>
</dbReference>
<reference evidence="1 2" key="1">
    <citation type="submission" date="2019-01" db="EMBL/GenBank/DDBJ databases">
        <authorList>
            <person name="Brito A."/>
        </authorList>
    </citation>
    <scope>NUCLEOTIDE SEQUENCE [LARGE SCALE GENOMIC DNA]</scope>
    <source>
        <strain evidence="1">1</strain>
    </source>
</reference>
<gene>
    <name evidence="1" type="ORF">H1P_3970006</name>
</gene>
<protein>
    <recommendedName>
        <fullName evidence="3">DUF433 domain-containing protein</fullName>
    </recommendedName>
</protein>
<organism evidence="1 2">
    <name type="scientific">Hyella patelloides LEGE 07179</name>
    <dbReference type="NCBI Taxonomy" id="945734"/>
    <lineage>
        <taxon>Bacteria</taxon>
        <taxon>Bacillati</taxon>
        <taxon>Cyanobacteriota</taxon>
        <taxon>Cyanophyceae</taxon>
        <taxon>Pleurocapsales</taxon>
        <taxon>Hyellaceae</taxon>
        <taxon>Hyella</taxon>
    </lineage>
</organism>
<sequence length="84" mass="9651">MELSHIPHEQSIIHKTPGICGGYACIRNTRIPVWTLVALRKQGATEQELLKNYPDLSLDDLTTVWGYYYNNKSEIDRAITEMDN</sequence>
<dbReference type="AlphaFoldDB" id="A0A563VX72"/>
<dbReference type="Gene3D" id="1.10.10.10">
    <property type="entry name" value="Winged helix-like DNA-binding domain superfamily/Winged helix DNA-binding domain"/>
    <property type="match status" value="1"/>
</dbReference>
<evidence type="ECO:0000313" key="2">
    <source>
        <dbReference type="Proteomes" id="UP000320055"/>
    </source>
</evidence>
<accession>A0A563VX72</accession>
<dbReference type="EMBL" id="CAACVJ010000331">
    <property type="protein sequence ID" value="VEP16011.1"/>
    <property type="molecule type" value="Genomic_DNA"/>
</dbReference>
<dbReference type="PANTHER" id="PTHR34849">
    <property type="entry name" value="SSL5025 PROTEIN"/>
    <property type="match status" value="1"/>
</dbReference>
<dbReference type="Proteomes" id="UP000320055">
    <property type="component" value="Unassembled WGS sequence"/>
</dbReference>
<keyword evidence="2" id="KW-1185">Reference proteome</keyword>
<evidence type="ECO:0008006" key="3">
    <source>
        <dbReference type="Google" id="ProtNLM"/>
    </source>
</evidence>
<dbReference type="RefSeq" id="WP_144874862.1">
    <property type="nucleotide sequence ID" value="NZ_LR214133.1"/>
</dbReference>
<dbReference type="InterPro" id="IPR009057">
    <property type="entry name" value="Homeodomain-like_sf"/>
</dbReference>
<evidence type="ECO:0000313" key="1">
    <source>
        <dbReference type="EMBL" id="VEP16011.1"/>
    </source>
</evidence>
<proteinExistence type="predicted"/>
<name>A0A563VX72_9CYAN</name>
<dbReference type="InterPro" id="IPR036388">
    <property type="entry name" value="WH-like_DNA-bd_sf"/>
</dbReference>
<dbReference type="SUPFAM" id="SSF46689">
    <property type="entry name" value="Homeodomain-like"/>
    <property type="match status" value="1"/>
</dbReference>
<dbReference type="InterPro" id="IPR007367">
    <property type="entry name" value="DUF433"/>
</dbReference>
<dbReference type="OrthoDB" id="427442at2"/>
<dbReference type="PANTHER" id="PTHR34849:SF4">
    <property type="entry name" value="SLR1209 PROTEIN"/>
    <property type="match status" value="1"/>
</dbReference>